<protein>
    <submittedName>
        <fullName evidence="1">Uncharacterized protein</fullName>
    </submittedName>
</protein>
<evidence type="ECO:0000313" key="1">
    <source>
        <dbReference type="EMBL" id="MDR5867306.1"/>
    </source>
</evidence>
<dbReference type="EMBL" id="JARWAK010000008">
    <property type="protein sequence ID" value="MDR5867306.1"/>
    <property type="molecule type" value="Genomic_DNA"/>
</dbReference>
<comment type="caution">
    <text evidence="1">The sequence shown here is derived from an EMBL/GenBank/DDBJ whole genome shotgun (WGS) entry which is preliminary data.</text>
</comment>
<accession>A0ABU1G321</accession>
<keyword evidence="2" id="KW-1185">Reference proteome</keyword>
<evidence type="ECO:0000313" key="2">
    <source>
        <dbReference type="Proteomes" id="UP001264519"/>
    </source>
</evidence>
<organism evidence="1 2">
    <name type="scientific">Halomonas koreensis</name>
    <dbReference type="NCBI Taxonomy" id="245385"/>
    <lineage>
        <taxon>Bacteria</taxon>
        <taxon>Pseudomonadati</taxon>
        <taxon>Pseudomonadota</taxon>
        <taxon>Gammaproteobacteria</taxon>
        <taxon>Oceanospirillales</taxon>
        <taxon>Halomonadaceae</taxon>
        <taxon>Halomonas</taxon>
    </lineage>
</organism>
<name>A0ABU1G321_9GAMM</name>
<reference evidence="1 2" key="1">
    <citation type="submission" date="2023-04" db="EMBL/GenBank/DDBJ databases">
        <title>A long-awaited taxogenomic arrangement of the family Halomonadaceae.</title>
        <authorList>
            <person name="De La Haba R."/>
            <person name="Chuvochina M."/>
            <person name="Wittouck S."/>
            <person name="Arahal D.R."/>
            <person name="Sanchez-Porro C."/>
            <person name="Hugenholtz P."/>
            <person name="Ventosa A."/>
        </authorList>
    </citation>
    <scope>NUCLEOTIDE SEQUENCE [LARGE SCALE GENOMIC DNA]</scope>
    <source>
        <strain evidence="1 2">DSM 23530</strain>
    </source>
</reference>
<gene>
    <name evidence="1" type="ORF">QC818_10940</name>
</gene>
<dbReference type="Proteomes" id="UP001264519">
    <property type="component" value="Unassembled WGS sequence"/>
</dbReference>
<dbReference type="RefSeq" id="WP_309652899.1">
    <property type="nucleotide sequence ID" value="NZ_JARWAK010000008.1"/>
</dbReference>
<proteinExistence type="predicted"/>
<sequence length="115" mass="12667">MTYHIGLAARTYDPEGAMLLPWREGTEAEGIERRVSRTRTLDGGVAVTDRGHVPGDRTVIVSLEGATRARLDQARRLLRLHGNVTVSLPDGCFTAAPQRFDENRQTLTLLIRGTA</sequence>